<dbReference type="AlphaFoldDB" id="A0AAJ0LW60"/>
<proteinExistence type="predicted"/>
<protein>
    <submittedName>
        <fullName evidence="3">Uncharacterized protein</fullName>
    </submittedName>
</protein>
<feature type="compositionally biased region" description="Basic and acidic residues" evidence="2">
    <location>
        <begin position="108"/>
        <end position="128"/>
    </location>
</feature>
<feature type="region of interest" description="Disordered" evidence="2">
    <location>
        <begin position="1"/>
        <end position="172"/>
    </location>
</feature>
<reference evidence="3" key="1">
    <citation type="submission" date="2023-04" db="EMBL/GenBank/DDBJ databases">
        <title>Black Yeasts Isolated from many extreme environments.</title>
        <authorList>
            <person name="Coleine C."/>
            <person name="Stajich J.E."/>
            <person name="Selbmann L."/>
        </authorList>
    </citation>
    <scope>NUCLEOTIDE SEQUENCE</scope>
    <source>
        <strain evidence="3">CCFEE 5312</strain>
    </source>
</reference>
<accession>A0AAJ0LW60</accession>
<feature type="compositionally biased region" description="Low complexity" evidence="2">
    <location>
        <begin position="83"/>
        <end position="93"/>
    </location>
</feature>
<feature type="compositionally biased region" description="Polar residues" evidence="2">
    <location>
        <begin position="1"/>
        <end position="11"/>
    </location>
</feature>
<keyword evidence="1" id="KW-0175">Coiled coil</keyword>
<dbReference type="Proteomes" id="UP001271007">
    <property type="component" value="Unassembled WGS sequence"/>
</dbReference>
<evidence type="ECO:0000313" key="4">
    <source>
        <dbReference type="Proteomes" id="UP001271007"/>
    </source>
</evidence>
<comment type="caution">
    <text evidence="3">The sequence shown here is derived from an EMBL/GenBank/DDBJ whole genome shotgun (WGS) entry which is preliminary data.</text>
</comment>
<feature type="compositionally biased region" description="Basic residues" evidence="2">
    <location>
        <begin position="98"/>
        <end position="107"/>
    </location>
</feature>
<evidence type="ECO:0000313" key="3">
    <source>
        <dbReference type="EMBL" id="KAK3057584.1"/>
    </source>
</evidence>
<evidence type="ECO:0000256" key="2">
    <source>
        <dbReference type="SAM" id="MobiDB-lite"/>
    </source>
</evidence>
<sequence length="288" mass="31252">MATNGKRSSSAMGGEEGPPAKQHKLLAPREDFLDPSSTAAENKPVDKRVHFAPSPNGLPNVTATVKHLVTPFQQHIPPQPLMSTSSASAPSDSQGVKPPKKKRGRPRKNPEEPSQERLSQESTDDHRSLVSQEMGAAAHDMISPQKPITKARRNGTTEHGTPSVVSFSSAETWRQPGSANDLFLRGLIKQSADFLRANSNELDARQKACEESAQAARIAEVAAQSAQEQVDALTLENERLKSAIEQQATRLEAVSAENARLCSIVKQQGARLEQVEEFMDSLKAPKTL</sequence>
<evidence type="ECO:0000256" key="1">
    <source>
        <dbReference type="SAM" id="Coils"/>
    </source>
</evidence>
<keyword evidence="4" id="KW-1185">Reference proteome</keyword>
<name>A0AAJ0LW60_9PEZI</name>
<feature type="coiled-coil region" evidence="1">
    <location>
        <begin position="216"/>
        <end position="257"/>
    </location>
</feature>
<organism evidence="3 4">
    <name type="scientific">Extremus antarcticus</name>
    <dbReference type="NCBI Taxonomy" id="702011"/>
    <lineage>
        <taxon>Eukaryota</taxon>
        <taxon>Fungi</taxon>
        <taxon>Dikarya</taxon>
        <taxon>Ascomycota</taxon>
        <taxon>Pezizomycotina</taxon>
        <taxon>Dothideomycetes</taxon>
        <taxon>Dothideomycetidae</taxon>
        <taxon>Mycosphaerellales</taxon>
        <taxon>Extremaceae</taxon>
        <taxon>Extremus</taxon>
    </lineage>
</organism>
<gene>
    <name evidence="3" type="ORF">LTR09_001768</name>
</gene>
<dbReference type="EMBL" id="JAWDJX010000003">
    <property type="protein sequence ID" value="KAK3057584.1"/>
    <property type="molecule type" value="Genomic_DNA"/>
</dbReference>
<feature type="compositionally biased region" description="Polar residues" evidence="2">
    <location>
        <begin position="157"/>
        <end position="172"/>
    </location>
</feature>